<evidence type="ECO:0000313" key="1">
    <source>
        <dbReference type="EnsemblMetazoa" id="PPA39122.1"/>
    </source>
</evidence>
<sequence length="299" mass="33371">THNDSRPLGASARDESEGGVEWRRKISISLLIVVATGQKQRSLEILLALKYIANITNGVTALLKLKIKLKKGILILTCRKLRPEFWLNPKNCLWPTATHAVPNARTDADNSSNFTGFNHIVIHDLLHAALLNLIFSILHLMLHDTAWYGMFTDFFVRNTWTAVAESVNVNFIYSLFIIAIDIRYQGVFFVAGTMRLSDLSITKGIGEEIVLLLLAFSSGYYAYYLLAFPIFFTQPIGDAFYFCVGLVVQAATIASYVVLFRIVRRSSVFPEGSTKPRVTKSHCGLEGDDGKCSAGREEI</sequence>
<reference evidence="1" key="2">
    <citation type="submission" date="2022-06" db="UniProtKB">
        <authorList>
            <consortium name="EnsemblMetazoa"/>
        </authorList>
    </citation>
    <scope>IDENTIFICATION</scope>
    <source>
        <strain evidence="1">PS312</strain>
    </source>
</reference>
<organism evidence="1 2">
    <name type="scientific">Pristionchus pacificus</name>
    <name type="common">Parasitic nematode worm</name>
    <dbReference type="NCBI Taxonomy" id="54126"/>
    <lineage>
        <taxon>Eukaryota</taxon>
        <taxon>Metazoa</taxon>
        <taxon>Ecdysozoa</taxon>
        <taxon>Nematoda</taxon>
        <taxon>Chromadorea</taxon>
        <taxon>Rhabditida</taxon>
        <taxon>Rhabditina</taxon>
        <taxon>Diplogasteromorpha</taxon>
        <taxon>Diplogasteroidea</taxon>
        <taxon>Neodiplogasteridae</taxon>
        <taxon>Pristionchus</taxon>
    </lineage>
</organism>
<accession>A0A2A6CTE5</accession>
<name>A0A2A6CTE5_PRIPA</name>
<dbReference type="AlphaFoldDB" id="A0A2A6CTE5"/>
<accession>A0A8R1YVN7</accession>
<reference evidence="2" key="1">
    <citation type="journal article" date="2008" name="Nat. Genet.">
        <title>The Pristionchus pacificus genome provides a unique perspective on nematode lifestyle and parasitism.</title>
        <authorList>
            <person name="Dieterich C."/>
            <person name="Clifton S.W."/>
            <person name="Schuster L.N."/>
            <person name="Chinwalla A."/>
            <person name="Delehaunty K."/>
            <person name="Dinkelacker I."/>
            <person name="Fulton L."/>
            <person name="Fulton R."/>
            <person name="Godfrey J."/>
            <person name="Minx P."/>
            <person name="Mitreva M."/>
            <person name="Roeseler W."/>
            <person name="Tian H."/>
            <person name="Witte H."/>
            <person name="Yang S.P."/>
            <person name="Wilson R.K."/>
            <person name="Sommer R.J."/>
        </authorList>
    </citation>
    <scope>NUCLEOTIDE SEQUENCE [LARGE SCALE GENOMIC DNA]</scope>
    <source>
        <strain evidence="2">PS312</strain>
    </source>
</reference>
<evidence type="ECO:0000313" key="2">
    <source>
        <dbReference type="Proteomes" id="UP000005239"/>
    </source>
</evidence>
<proteinExistence type="predicted"/>
<dbReference type="Proteomes" id="UP000005239">
    <property type="component" value="Unassembled WGS sequence"/>
</dbReference>
<dbReference type="EnsemblMetazoa" id="PPA39122.1">
    <property type="protein sequence ID" value="PPA39122.1"/>
    <property type="gene ID" value="WBGene00277491"/>
</dbReference>
<gene>
    <name evidence="1" type="primary">WBGene00277491</name>
</gene>
<protein>
    <submittedName>
        <fullName evidence="1">Uncharacterized protein</fullName>
    </submittedName>
</protein>
<keyword evidence="2" id="KW-1185">Reference proteome</keyword>